<comment type="subcellular location">
    <subcellularLocation>
        <location evidence="6">Cell outer membrane</location>
        <topology evidence="6">Lipid-anchor</topology>
    </subcellularLocation>
</comment>
<dbReference type="InterPro" id="IPR039565">
    <property type="entry name" value="BamD-like"/>
</dbReference>
<dbReference type="EMBL" id="BJNV01000029">
    <property type="protein sequence ID" value="GEC95847.1"/>
    <property type="molecule type" value="Genomic_DNA"/>
</dbReference>
<dbReference type="Gene3D" id="1.25.40.10">
    <property type="entry name" value="Tetratricopeptide repeat domain"/>
    <property type="match status" value="1"/>
</dbReference>
<dbReference type="Proteomes" id="UP000318422">
    <property type="component" value="Unassembled WGS sequence"/>
</dbReference>
<comment type="subunit">
    <text evidence="6">Part of the Bam complex.</text>
</comment>
<evidence type="ECO:0000256" key="3">
    <source>
        <dbReference type="ARBA" id="ARBA00023139"/>
    </source>
</evidence>
<dbReference type="HAMAP" id="MF_00922">
    <property type="entry name" value="OM_assembly_BamD"/>
    <property type="match status" value="1"/>
</dbReference>
<evidence type="ECO:0000256" key="2">
    <source>
        <dbReference type="ARBA" id="ARBA00023136"/>
    </source>
</evidence>
<dbReference type="PANTHER" id="PTHR37423">
    <property type="entry name" value="SOLUBLE LYTIC MUREIN TRANSGLYCOSYLASE-RELATED"/>
    <property type="match status" value="1"/>
</dbReference>
<evidence type="ECO:0000256" key="7">
    <source>
        <dbReference type="SAM" id="SignalP"/>
    </source>
</evidence>
<keyword evidence="3 6" id="KW-0564">Palmitate</keyword>
<reference evidence="9 10" key="1">
    <citation type="submission" date="2019-06" db="EMBL/GenBank/DDBJ databases">
        <title>Whole genome shotgun sequence of Zoogloea ramigera NBRC 15342.</title>
        <authorList>
            <person name="Hosoyama A."/>
            <person name="Uohara A."/>
            <person name="Ohji S."/>
            <person name="Ichikawa N."/>
        </authorList>
    </citation>
    <scope>NUCLEOTIDE SEQUENCE [LARGE SCALE GENOMIC DNA]</scope>
    <source>
        <strain evidence="9 10">NBRC 15342</strain>
    </source>
</reference>
<dbReference type="GO" id="GO:0051205">
    <property type="term" value="P:protein insertion into membrane"/>
    <property type="evidence" value="ECO:0007669"/>
    <property type="project" value="UniProtKB-UniRule"/>
</dbReference>
<evidence type="ECO:0000256" key="1">
    <source>
        <dbReference type="ARBA" id="ARBA00022729"/>
    </source>
</evidence>
<keyword evidence="10" id="KW-1185">Reference proteome</keyword>
<dbReference type="NCBIfam" id="TIGR03302">
    <property type="entry name" value="OM_YfiO"/>
    <property type="match status" value="1"/>
</dbReference>
<comment type="function">
    <text evidence="6">Part of the outer membrane protein assembly complex, which is involved in assembly and insertion of beta-barrel proteins into the outer membrane.</text>
</comment>
<evidence type="ECO:0000256" key="4">
    <source>
        <dbReference type="ARBA" id="ARBA00023237"/>
    </source>
</evidence>
<dbReference type="InterPro" id="IPR017689">
    <property type="entry name" value="BamD"/>
</dbReference>
<evidence type="ECO:0000256" key="6">
    <source>
        <dbReference type="HAMAP-Rule" id="MF_00922"/>
    </source>
</evidence>
<dbReference type="SUPFAM" id="SSF48452">
    <property type="entry name" value="TPR-like"/>
    <property type="match status" value="1"/>
</dbReference>
<protein>
    <recommendedName>
        <fullName evidence="6">Outer membrane protein assembly factor BamD</fullName>
    </recommendedName>
</protein>
<dbReference type="PROSITE" id="PS51257">
    <property type="entry name" value="PROKAR_LIPOPROTEIN"/>
    <property type="match status" value="1"/>
</dbReference>
<dbReference type="PANTHER" id="PTHR37423:SF1">
    <property type="entry name" value="OUTER MEMBRANE PROTEIN ASSEMBLY FACTOR BAMD"/>
    <property type="match status" value="1"/>
</dbReference>
<dbReference type="GO" id="GO:0043165">
    <property type="term" value="P:Gram-negative-bacterium-type cell outer membrane assembly"/>
    <property type="evidence" value="ECO:0007669"/>
    <property type="project" value="UniProtKB-UniRule"/>
</dbReference>
<organism evidence="9 10">
    <name type="scientific">Zoogloea ramigera</name>
    <dbReference type="NCBI Taxonomy" id="350"/>
    <lineage>
        <taxon>Bacteria</taxon>
        <taxon>Pseudomonadati</taxon>
        <taxon>Pseudomonadota</taxon>
        <taxon>Betaproteobacteria</taxon>
        <taxon>Rhodocyclales</taxon>
        <taxon>Zoogloeaceae</taxon>
        <taxon>Zoogloea</taxon>
    </lineage>
</organism>
<keyword evidence="5 6" id="KW-0449">Lipoprotein</keyword>
<keyword evidence="2 6" id="KW-0472">Membrane</keyword>
<keyword evidence="1 6" id="KW-0732">Signal</keyword>
<feature type="chain" id="PRO_5021518581" description="Outer membrane protein assembly factor BamD" evidence="7">
    <location>
        <begin position="28"/>
        <end position="268"/>
    </location>
</feature>
<evidence type="ECO:0000313" key="10">
    <source>
        <dbReference type="Proteomes" id="UP000318422"/>
    </source>
</evidence>
<dbReference type="GO" id="GO:1990063">
    <property type="term" value="C:Bam protein complex"/>
    <property type="evidence" value="ECO:0007669"/>
    <property type="project" value="TreeGrafter"/>
</dbReference>
<name>A0A4Y4CXT5_ZOORA</name>
<dbReference type="Pfam" id="PF13525">
    <property type="entry name" value="YfiO"/>
    <property type="match status" value="1"/>
</dbReference>
<comment type="caution">
    <text evidence="9">The sequence shown here is derived from an EMBL/GenBank/DDBJ whole genome shotgun (WGS) entry which is preliminary data.</text>
</comment>
<feature type="domain" description="Outer membrane lipoprotein BamD-like" evidence="8">
    <location>
        <begin position="35"/>
        <end position="237"/>
    </location>
</feature>
<comment type="similarity">
    <text evidence="6">Belongs to the BamD family.</text>
</comment>
<keyword evidence="4 6" id="KW-0998">Cell outer membrane</keyword>
<gene>
    <name evidence="6 9" type="primary">bamD</name>
    <name evidence="9" type="ORF">ZRA01_19200</name>
</gene>
<dbReference type="OrthoDB" id="9779191at2"/>
<dbReference type="RefSeq" id="WP_141351605.1">
    <property type="nucleotide sequence ID" value="NZ_BJNV01000029.1"/>
</dbReference>
<evidence type="ECO:0000313" key="9">
    <source>
        <dbReference type="EMBL" id="GEC95847.1"/>
    </source>
</evidence>
<evidence type="ECO:0000256" key="5">
    <source>
        <dbReference type="ARBA" id="ARBA00023288"/>
    </source>
</evidence>
<accession>A0A4Y4CXT5</accession>
<dbReference type="AlphaFoldDB" id="A0A4Y4CXT5"/>
<sequence>MAHFTLRSLTLTGFLLLAGCSGLPDMADETVGWSAQKLYTEAKESMGDGAWDRAIKMFEKLEARYPYGRYAQQAQLEVAYAYYKSNEQASAVAACERFIKLHPNHPNVDYAYYLKGLAYFNEDLGFLGTLSNQDLSERDPKAARESFETFRTLSQRFPDSKYTPDALKRMRYLVNALASYEVHVARYYLKRGAYVAAANRAQATVKDFPNSPATEEALFVMAKSYDALNMPELRDDADRVMRKNFPNSRYLGLGLPDDKARAPWWKMW</sequence>
<feature type="signal peptide" evidence="7">
    <location>
        <begin position="1"/>
        <end position="27"/>
    </location>
</feature>
<proteinExistence type="inferred from homology"/>
<dbReference type="CDD" id="cd15830">
    <property type="entry name" value="BamD"/>
    <property type="match status" value="1"/>
</dbReference>
<dbReference type="InterPro" id="IPR011990">
    <property type="entry name" value="TPR-like_helical_dom_sf"/>
</dbReference>
<evidence type="ECO:0000259" key="8">
    <source>
        <dbReference type="Pfam" id="PF13525"/>
    </source>
</evidence>